<name>A0ABU6JBF4_9BURK</name>
<reference evidence="2 3" key="1">
    <citation type="submission" date="2023-10" db="EMBL/GenBank/DDBJ databases">
        <title>Noviherbaspirillum sp. CPCC 100848 genome assembly.</title>
        <authorList>
            <person name="Li X.Y."/>
            <person name="Fang X.M."/>
        </authorList>
    </citation>
    <scope>NUCLEOTIDE SEQUENCE [LARGE SCALE GENOMIC DNA]</scope>
    <source>
        <strain evidence="2 3">CPCC 100848</strain>
    </source>
</reference>
<dbReference type="InterPro" id="IPR008557">
    <property type="entry name" value="PhoX"/>
</dbReference>
<protein>
    <submittedName>
        <fullName evidence="2">PhoX family phosphatase</fullName>
    </submittedName>
</protein>
<evidence type="ECO:0000256" key="1">
    <source>
        <dbReference type="SAM" id="MobiDB-lite"/>
    </source>
</evidence>
<dbReference type="Pfam" id="PF05787">
    <property type="entry name" value="PhoX"/>
    <property type="match status" value="1"/>
</dbReference>
<accession>A0ABU6JBF4</accession>
<dbReference type="PANTHER" id="PTHR35399:SF2">
    <property type="entry name" value="DUF839 DOMAIN-CONTAINING PROTEIN"/>
    <property type="match status" value="1"/>
</dbReference>
<organism evidence="2 3">
    <name type="scientific">Noviherbaspirillum album</name>
    <dbReference type="NCBI Taxonomy" id="3080276"/>
    <lineage>
        <taxon>Bacteria</taxon>
        <taxon>Pseudomonadati</taxon>
        <taxon>Pseudomonadota</taxon>
        <taxon>Betaproteobacteria</taxon>
        <taxon>Burkholderiales</taxon>
        <taxon>Oxalobacteraceae</taxon>
        <taxon>Noviherbaspirillum</taxon>
    </lineage>
</organism>
<gene>
    <name evidence="2" type="ORF">RY831_15860</name>
</gene>
<dbReference type="SUPFAM" id="SSF63829">
    <property type="entry name" value="Calcium-dependent phosphotriesterase"/>
    <property type="match status" value="1"/>
</dbReference>
<keyword evidence="3" id="KW-1185">Reference proteome</keyword>
<proteinExistence type="predicted"/>
<dbReference type="RefSeq" id="WP_326507353.1">
    <property type="nucleotide sequence ID" value="NZ_JAWIIV010000012.1"/>
</dbReference>
<evidence type="ECO:0000313" key="2">
    <source>
        <dbReference type="EMBL" id="MEC4720640.1"/>
    </source>
</evidence>
<sequence>MNDLTRSELLEPEEFGTNTSSNPSLESVLNARLSRRSILKGTFGLASTAFFSTSVVAYGGSDAVATTTAPEVTKSLKLNFNAVAKSLADAVTVPAGYTATVLYRLGDPTAAGVAEYKNDGTESGASFAQRAGDHHDGMHFFGLGSDGKYSASASDRGLLVMNHESITPNYLHATGQTIVNNVRTVADEVTKELNAHGISVIEVVRNGSSYSYKKDSSFNRRITTFTEMTLSGPAAKSPMMITAYSTDGSKTRGTVNNCANGYTLWGTYVTCEENWAGYFRRVAATDDANRNAKERTSFARYGVAGNGNHLWATATAAGADDTSFSRWNAMKIGASTNGSDDFRNAPNTYGWIVEIDPFNPTSTPKKRTAMGRFGHENAAFLPVVAGQPLIYYMGDDSRGEYLYKYVSNALWDPADATRGMTAGDKYLDDGKLYVAKFNADGSGSWVELKFGSNGLTSSNTTYAFADQADVLINARLAADVVGATKLDRPEWVAVNPANGDAYLTLTNNSNRVLANPTSSQQLVDPANPRFYNDPKGTAATAQKGNPNGHIIRWKDATAAATTFQWDVFLFGARSTANAANINVSNLTANNDFSSPDGLWFSNNTGLLWIQTDDGAYTDVTNCMMLAAVAGKVGDGGKKTINNIDGATTRAVDTYVGAAPGDTNLRRFLVGPKECEITGVAETPDGKAMFVNIQHPGEDTRPTYTNPASFGSHWPDGGNARPRSATIVITKNDGGTVGGGLA</sequence>
<dbReference type="EMBL" id="JAWIIV010000012">
    <property type="protein sequence ID" value="MEC4720640.1"/>
    <property type="molecule type" value="Genomic_DNA"/>
</dbReference>
<comment type="caution">
    <text evidence="2">The sequence shown here is derived from an EMBL/GenBank/DDBJ whole genome shotgun (WGS) entry which is preliminary data.</text>
</comment>
<dbReference type="Proteomes" id="UP001352263">
    <property type="component" value="Unassembled WGS sequence"/>
</dbReference>
<feature type="region of interest" description="Disordered" evidence="1">
    <location>
        <begin position="1"/>
        <end position="24"/>
    </location>
</feature>
<evidence type="ECO:0000313" key="3">
    <source>
        <dbReference type="Proteomes" id="UP001352263"/>
    </source>
</evidence>
<dbReference type="PANTHER" id="PTHR35399">
    <property type="entry name" value="SLR8030 PROTEIN"/>
    <property type="match status" value="1"/>
</dbReference>